<dbReference type="EMBL" id="CAACVJ010000150">
    <property type="protein sequence ID" value="VEP14034.1"/>
    <property type="molecule type" value="Genomic_DNA"/>
</dbReference>
<protein>
    <submittedName>
        <fullName evidence="1">Uncharacterized protein</fullName>
    </submittedName>
</protein>
<accession>A0A563VRI2</accession>
<proteinExistence type="predicted"/>
<dbReference type="Proteomes" id="UP000320055">
    <property type="component" value="Unassembled WGS sequence"/>
</dbReference>
<sequence length="52" mass="6043">MIYSRFQPALSFDSHSLLRVGESHWMSQWTGIVIKRRVPYIESFSSVDSPVN</sequence>
<evidence type="ECO:0000313" key="2">
    <source>
        <dbReference type="Proteomes" id="UP000320055"/>
    </source>
</evidence>
<name>A0A563VRI2_9CYAN</name>
<evidence type="ECO:0000313" key="1">
    <source>
        <dbReference type="EMBL" id="VEP14034.1"/>
    </source>
</evidence>
<gene>
    <name evidence="1" type="ORF">H1P_2330007</name>
</gene>
<dbReference type="AlphaFoldDB" id="A0A563VRI2"/>
<keyword evidence="2" id="KW-1185">Reference proteome</keyword>
<reference evidence="1 2" key="1">
    <citation type="submission" date="2019-01" db="EMBL/GenBank/DDBJ databases">
        <authorList>
            <person name="Brito A."/>
        </authorList>
    </citation>
    <scope>NUCLEOTIDE SEQUENCE [LARGE SCALE GENOMIC DNA]</scope>
    <source>
        <strain evidence="1">1</strain>
    </source>
</reference>
<organism evidence="1 2">
    <name type="scientific">Hyella patelloides LEGE 07179</name>
    <dbReference type="NCBI Taxonomy" id="945734"/>
    <lineage>
        <taxon>Bacteria</taxon>
        <taxon>Bacillati</taxon>
        <taxon>Cyanobacteriota</taxon>
        <taxon>Cyanophyceae</taxon>
        <taxon>Pleurocapsales</taxon>
        <taxon>Hyellaceae</taxon>
        <taxon>Hyella</taxon>
    </lineage>
</organism>